<organism evidence="2">
    <name type="scientific">Siphoviridae sp. ctD6g5</name>
    <dbReference type="NCBI Taxonomy" id="2826196"/>
    <lineage>
        <taxon>Viruses</taxon>
        <taxon>Duplodnaviria</taxon>
        <taxon>Heunggongvirae</taxon>
        <taxon>Uroviricota</taxon>
        <taxon>Caudoviricetes</taxon>
    </lineage>
</organism>
<dbReference type="EMBL" id="BK014970">
    <property type="protein sequence ID" value="DAD84990.1"/>
    <property type="molecule type" value="Genomic_DNA"/>
</dbReference>
<name>A0A8S5MRR4_9CAUD</name>
<feature type="transmembrane region" description="Helical" evidence="1">
    <location>
        <begin position="25"/>
        <end position="48"/>
    </location>
</feature>
<keyword evidence="1" id="KW-0812">Transmembrane</keyword>
<keyword evidence="1" id="KW-1133">Transmembrane helix</keyword>
<proteinExistence type="predicted"/>
<keyword evidence="1" id="KW-0472">Membrane</keyword>
<reference evidence="2" key="1">
    <citation type="journal article" date="2021" name="Proc. Natl. Acad. Sci. U.S.A.">
        <title>A Catalog of Tens of Thousands of Viruses from Human Metagenomes Reveals Hidden Associations with Chronic Diseases.</title>
        <authorList>
            <person name="Tisza M.J."/>
            <person name="Buck C.B."/>
        </authorList>
    </citation>
    <scope>NUCLEOTIDE SEQUENCE</scope>
    <source>
        <strain evidence="2">CtD6g5</strain>
    </source>
</reference>
<evidence type="ECO:0000313" key="2">
    <source>
        <dbReference type="EMBL" id="DAD84990.1"/>
    </source>
</evidence>
<evidence type="ECO:0000256" key="1">
    <source>
        <dbReference type="SAM" id="Phobius"/>
    </source>
</evidence>
<accession>A0A8S5MRR4</accession>
<sequence>MSITGFSFGCSGSRSLTGIHLCSMFYLKIFKILMLLSIFIYAFPLFIYI</sequence>
<protein>
    <submittedName>
        <fullName evidence="2">Uncharacterized protein</fullName>
    </submittedName>
</protein>